<dbReference type="InterPro" id="IPR002328">
    <property type="entry name" value="ADH_Zn_CS"/>
</dbReference>
<dbReference type="Pfam" id="PF08240">
    <property type="entry name" value="ADH_N"/>
    <property type="match status" value="1"/>
</dbReference>
<dbReference type="CDD" id="cd08261">
    <property type="entry name" value="Zn_ADH7"/>
    <property type="match status" value="1"/>
</dbReference>
<dbReference type="InterPro" id="IPR013149">
    <property type="entry name" value="ADH-like_C"/>
</dbReference>
<reference evidence="6 7" key="1">
    <citation type="journal article" date="2018" name="Sci. Rep.">
        <title>Rhizobium tumorigenes sp. nov., a novel plant tumorigenic bacterium isolated from cane gall tumors on thornless blackberry.</title>
        <authorList>
            <person name="Kuzmanovi N."/>
            <person name="Smalla K."/>
            <person name="Gronow S."/>
            <person name="PuBawska J."/>
        </authorList>
    </citation>
    <scope>NUCLEOTIDE SEQUENCE [LARGE SCALE GENOMIC DNA]</scope>
    <source>
        <strain evidence="6 7">CCBAU 85046</strain>
    </source>
</reference>
<dbReference type="GO" id="GO:0016616">
    <property type="term" value="F:oxidoreductase activity, acting on the CH-OH group of donors, NAD or NADP as acceptor"/>
    <property type="evidence" value="ECO:0007669"/>
    <property type="project" value="UniProtKB-ARBA"/>
</dbReference>
<dbReference type="PROSITE" id="PS00059">
    <property type="entry name" value="ADH_ZINC"/>
    <property type="match status" value="1"/>
</dbReference>
<dbReference type="InterPro" id="IPR013154">
    <property type="entry name" value="ADH-like_N"/>
</dbReference>
<dbReference type="SUPFAM" id="SSF50129">
    <property type="entry name" value="GroES-like"/>
    <property type="match status" value="1"/>
</dbReference>
<dbReference type="GO" id="GO:0008270">
    <property type="term" value="F:zinc ion binding"/>
    <property type="evidence" value="ECO:0007669"/>
    <property type="project" value="InterPro"/>
</dbReference>
<dbReference type="OrthoDB" id="9809185at2"/>
<protein>
    <submittedName>
        <fullName evidence="6">Dehydrogenase</fullName>
    </submittedName>
</protein>
<evidence type="ECO:0000313" key="7">
    <source>
        <dbReference type="Proteomes" id="UP000248925"/>
    </source>
</evidence>
<dbReference type="RefSeq" id="WP_111159389.1">
    <property type="nucleotide sequence ID" value="NZ_PCDP01000013.1"/>
</dbReference>
<feature type="domain" description="Enoyl reductase (ER)" evidence="5">
    <location>
        <begin position="10"/>
        <end position="330"/>
    </location>
</feature>
<dbReference type="Pfam" id="PF00107">
    <property type="entry name" value="ADH_zinc_N"/>
    <property type="match status" value="1"/>
</dbReference>
<dbReference type="Gene3D" id="3.90.180.10">
    <property type="entry name" value="Medium-chain alcohol dehydrogenases, catalytic domain"/>
    <property type="match status" value="1"/>
</dbReference>
<evidence type="ECO:0000313" key="6">
    <source>
        <dbReference type="EMBL" id="PZM15734.1"/>
    </source>
</evidence>
<keyword evidence="2 4" id="KW-0862">Zinc</keyword>
<dbReference type="SUPFAM" id="SSF51735">
    <property type="entry name" value="NAD(P)-binding Rossmann-fold domains"/>
    <property type="match status" value="1"/>
</dbReference>
<dbReference type="EMBL" id="PCDP01000013">
    <property type="protein sequence ID" value="PZM15734.1"/>
    <property type="molecule type" value="Genomic_DNA"/>
</dbReference>
<evidence type="ECO:0000256" key="4">
    <source>
        <dbReference type="RuleBase" id="RU361277"/>
    </source>
</evidence>
<keyword evidence="3" id="KW-0560">Oxidoreductase</keyword>
<keyword evidence="7" id="KW-1185">Reference proteome</keyword>
<dbReference type="Proteomes" id="UP000248925">
    <property type="component" value="Unassembled WGS sequence"/>
</dbReference>
<organism evidence="6 7">
    <name type="scientific">Rhizobium tubonense</name>
    <dbReference type="NCBI Taxonomy" id="484088"/>
    <lineage>
        <taxon>Bacteria</taxon>
        <taxon>Pseudomonadati</taxon>
        <taxon>Pseudomonadota</taxon>
        <taxon>Alphaproteobacteria</taxon>
        <taxon>Hyphomicrobiales</taxon>
        <taxon>Rhizobiaceae</taxon>
        <taxon>Rhizobium/Agrobacterium group</taxon>
        <taxon>Rhizobium</taxon>
    </lineage>
</organism>
<name>A0A2W4DH14_9HYPH</name>
<dbReference type="InterPro" id="IPR050129">
    <property type="entry name" value="Zn_alcohol_dh"/>
</dbReference>
<evidence type="ECO:0000256" key="3">
    <source>
        <dbReference type="ARBA" id="ARBA00023002"/>
    </source>
</evidence>
<evidence type="ECO:0000256" key="2">
    <source>
        <dbReference type="ARBA" id="ARBA00022833"/>
    </source>
</evidence>
<dbReference type="AlphaFoldDB" id="A0A2W4DH14"/>
<dbReference type="InterPro" id="IPR036291">
    <property type="entry name" value="NAD(P)-bd_dom_sf"/>
</dbReference>
<evidence type="ECO:0000256" key="1">
    <source>
        <dbReference type="ARBA" id="ARBA00022723"/>
    </source>
</evidence>
<comment type="cofactor">
    <cofactor evidence="4">
        <name>Zn(2+)</name>
        <dbReference type="ChEBI" id="CHEBI:29105"/>
    </cofactor>
</comment>
<accession>A0A2W4DH14</accession>
<comment type="similarity">
    <text evidence="4">Belongs to the zinc-containing alcohol dehydrogenase family.</text>
</comment>
<dbReference type="InterPro" id="IPR020843">
    <property type="entry name" value="ER"/>
</dbReference>
<keyword evidence="1 4" id="KW-0479">Metal-binding</keyword>
<dbReference type="PANTHER" id="PTHR43401">
    <property type="entry name" value="L-THREONINE 3-DEHYDROGENASE"/>
    <property type="match status" value="1"/>
</dbReference>
<sequence>MKAVVCVSPGNLTLVNRPTVGSPAPGWALVKVSHVGICGTDYHIFEGNHPFLAYPRVMGHEVSGTILSIGEGVSLSVGQEVIVNPYLSCGACVACRQDKPNCCVAIEVLGVHRDGAMCEELLVPAANLYPADGLSLADAAGVEFLAIGAHAVRRSLAGQGARSLVIGAGPIGLGTALFARIAGQDVTLLDVSVERLDFARRELGFSVVYDPRGSAGDRVLERSAGEGFDVVFDATGNARSIEAAFALVAHGGALVMVSIVKDEITFSDPEFHKREMMLISSRNATRLDFKHVSASIVSGLIPIKTLITHSTTLEDSPRDIARWAHEKLGLIKAVIAIDGGASAQPLSRAS</sequence>
<evidence type="ECO:0000259" key="5">
    <source>
        <dbReference type="SMART" id="SM00829"/>
    </source>
</evidence>
<dbReference type="PANTHER" id="PTHR43401:SF3">
    <property type="entry name" value="L-GALACTONATE-5-DEHYDROGENASE"/>
    <property type="match status" value="1"/>
</dbReference>
<dbReference type="Gene3D" id="3.40.50.720">
    <property type="entry name" value="NAD(P)-binding Rossmann-like Domain"/>
    <property type="match status" value="1"/>
</dbReference>
<proteinExistence type="inferred from homology"/>
<comment type="caution">
    <text evidence="6">The sequence shown here is derived from an EMBL/GenBank/DDBJ whole genome shotgun (WGS) entry which is preliminary data.</text>
</comment>
<gene>
    <name evidence="6" type="ORF">CPY51_06090</name>
</gene>
<dbReference type="InterPro" id="IPR011032">
    <property type="entry name" value="GroES-like_sf"/>
</dbReference>
<dbReference type="SMART" id="SM00829">
    <property type="entry name" value="PKS_ER"/>
    <property type="match status" value="1"/>
</dbReference>